<dbReference type="OrthoDB" id="2518197at2759"/>
<organism evidence="1 2">
    <name type="scientific">Puccinia graminis f. sp. tritici (strain CRL 75-36-700-3 / race SCCL)</name>
    <name type="common">Black stem rust fungus</name>
    <dbReference type="NCBI Taxonomy" id="418459"/>
    <lineage>
        <taxon>Eukaryota</taxon>
        <taxon>Fungi</taxon>
        <taxon>Dikarya</taxon>
        <taxon>Basidiomycota</taxon>
        <taxon>Pucciniomycotina</taxon>
        <taxon>Pucciniomycetes</taxon>
        <taxon>Pucciniales</taxon>
        <taxon>Pucciniaceae</taxon>
        <taxon>Puccinia</taxon>
    </lineage>
</organism>
<keyword evidence="2" id="KW-1185">Reference proteome</keyword>
<dbReference type="GeneID" id="13541877"/>
<dbReference type="KEGG" id="pgr:PGTG_21842"/>
<dbReference type="HOGENOM" id="CLU_2085965_0_0_1"/>
<name>H6QSJ9_PUCGT</name>
<protein>
    <submittedName>
        <fullName evidence="1">Uncharacterized protein</fullName>
    </submittedName>
</protein>
<dbReference type="EMBL" id="DS178295">
    <property type="protein sequence ID" value="EHS63750.1"/>
    <property type="molecule type" value="Genomic_DNA"/>
</dbReference>
<evidence type="ECO:0000313" key="1">
    <source>
        <dbReference type="EMBL" id="EHS63750.1"/>
    </source>
</evidence>
<accession>H6QSJ9</accession>
<reference evidence="2" key="1">
    <citation type="journal article" date="2011" name="Proc. Natl. Acad. Sci. U.S.A.">
        <title>Obligate biotrophy features unraveled by the genomic analysis of rust fungi.</title>
        <authorList>
            <person name="Duplessis S."/>
            <person name="Cuomo C.A."/>
            <person name="Lin Y.-C."/>
            <person name="Aerts A."/>
            <person name="Tisserant E."/>
            <person name="Veneault-Fourrey C."/>
            <person name="Joly D.L."/>
            <person name="Hacquard S."/>
            <person name="Amselem J."/>
            <person name="Cantarel B.L."/>
            <person name="Chiu R."/>
            <person name="Coutinho P.M."/>
            <person name="Feau N."/>
            <person name="Field M."/>
            <person name="Frey P."/>
            <person name="Gelhaye E."/>
            <person name="Goldberg J."/>
            <person name="Grabherr M.G."/>
            <person name="Kodira C.D."/>
            <person name="Kohler A."/>
            <person name="Kuees U."/>
            <person name="Lindquist E.A."/>
            <person name="Lucas S.M."/>
            <person name="Mago R."/>
            <person name="Mauceli E."/>
            <person name="Morin E."/>
            <person name="Murat C."/>
            <person name="Pangilinan J.L."/>
            <person name="Park R."/>
            <person name="Pearson M."/>
            <person name="Quesneville H."/>
            <person name="Rouhier N."/>
            <person name="Sakthikumar S."/>
            <person name="Salamov A.A."/>
            <person name="Schmutz J."/>
            <person name="Selles B."/>
            <person name="Shapiro H."/>
            <person name="Tanguay P."/>
            <person name="Tuskan G.A."/>
            <person name="Henrissat B."/>
            <person name="Van de Peer Y."/>
            <person name="Rouze P."/>
            <person name="Ellis J.G."/>
            <person name="Dodds P.N."/>
            <person name="Schein J.E."/>
            <person name="Zhong S."/>
            <person name="Hamelin R.C."/>
            <person name="Grigoriev I.V."/>
            <person name="Szabo L.J."/>
            <person name="Martin F."/>
        </authorList>
    </citation>
    <scope>NUCLEOTIDE SEQUENCE [LARGE SCALE GENOMIC DNA]</scope>
    <source>
        <strain evidence="2">CRL 75-36-700-3 / race SCCL</strain>
    </source>
</reference>
<dbReference type="Proteomes" id="UP000008783">
    <property type="component" value="Unassembled WGS sequence"/>
</dbReference>
<evidence type="ECO:0000313" key="2">
    <source>
        <dbReference type="Proteomes" id="UP000008783"/>
    </source>
</evidence>
<dbReference type="RefSeq" id="XP_003889509.1">
    <property type="nucleotide sequence ID" value="XM_003889460.1"/>
</dbReference>
<sequence length="117" mass="13392">MHQWNIQVQFNFSEVRNTSTHVNVNAQAHVQGDTISPKNELTYGKYAVIIKDKNMYIGKILAAYEHFQVNTNELLALLAKPSSLTFQSSSSYIDLASHWPPDFTTHLLILKFLRTLK</sequence>
<gene>
    <name evidence="1" type="ORF">PGTG_21842</name>
</gene>
<dbReference type="VEuPathDB" id="FungiDB:PGTG_21842"/>
<dbReference type="InParanoid" id="H6QSJ9"/>
<dbReference type="AlphaFoldDB" id="H6QSJ9"/>
<proteinExistence type="predicted"/>